<gene>
    <name evidence="2" type="ordered locus">NMB1492</name>
</gene>
<feature type="region of interest" description="Disordered" evidence="1">
    <location>
        <begin position="1"/>
        <end position="22"/>
    </location>
</feature>
<reference evidence="2 3" key="1">
    <citation type="journal article" date="2000" name="Science">
        <title>Complete genome sequence of Neisseria meningitidis serogroup B strain MC58.</title>
        <authorList>
            <person name="Tettelin H."/>
            <person name="Saunders N.J."/>
            <person name="Heidelberg J."/>
            <person name="Jeffries A.C."/>
            <person name="Nelson K.E."/>
            <person name="Eisen J.A."/>
            <person name="Ketchum K.A."/>
            <person name="Hood D.W."/>
            <person name="Peden J.F."/>
            <person name="Dodson R.J."/>
            <person name="Nelson W.C."/>
            <person name="Gwinn M.L."/>
            <person name="DeBoy R."/>
            <person name="Peterson J.D."/>
            <person name="Hickey E.K."/>
            <person name="Haft D.H."/>
            <person name="Salzberg S.L."/>
            <person name="White O."/>
            <person name="Fleischmann R.D."/>
            <person name="Dougherty B.A."/>
            <person name="Mason T."/>
            <person name="Ciecko A."/>
            <person name="Parksey D.S."/>
            <person name="Blair E."/>
            <person name="Cittone H."/>
            <person name="Clark E.B."/>
            <person name="Cotton M.D."/>
            <person name="Utterback T.R."/>
            <person name="Khouri H."/>
            <person name="Qin H."/>
            <person name="Vamathevan J."/>
            <person name="Gill J."/>
            <person name="Scarlato V."/>
            <person name="Masignani V."/>
            <person name="Pizza M."/>
            <person name="Grandi G."/>
            <person name="Sun L."/>
            <person name="Smith H.O."/>
            <person name="Fraser C.M."/>
            <person name="Moxon E.R."/>
            <person name="Rappuoli R."/>
            <person name="Venter J.C."/>
        </authorList>
    </citation>
    <scope>NUCLEOTIDE SEQUENCE [LARGE SCALE GENOMIC DNA]</scope>
    <source>
        <strain evidence="3">ATCC BAA-335 / MC58</strain>
    </source>
</reference>
<organism evidence="2 3">
    <name type="scientific">Neisseria meningitidis serogroup B (strain ATCC BAA-335 / MC58)</name>
    <dbReference type="NCBI Taxonomy" id="122586"/>
    <lineage>
        <taxon>Bacteria</taxon>
        <taxon>Pseudomonadati</taxon>
        <taxon>Pseudomonadota</taxon>
        <taxon>Betaproteobacteria</taxon>
        <taxon>Neisseriales</taxon>
        <taxon>Neisseriaceae</taxon>
        <taxon>Neisseria</taxon>
    </lineage>
</organism>
<keyword evidence="3" id="KW-1185">Reference proteome</keyword>
<dbReference type="AlphaFoldDB" id="Q9JYP0"/>
<dbReference type="PIR" id="B81078">
    <property type="entry name" value="B81078"/>
</dbReference>
<protein>
    <submittedName>
        <fullName evidence="2">Uncharacterized protein</fullName>
    </submittedName>
</protein>
<dbReference type="PaxDb" id="122586-NMB1492"/>
<accession>Q9JYP0</accession>
<evidence type="ECO:0000256" key="1">
    <source>
        <dbReference type="SAM" id="MobiDB-lite"/>
    </source>
</evidence>
<dbReference type="Proteomes" id="UP000000425">
    <property type="component" value="Chromosome"/>
</dbReference>
<dbReference type="STRING" id="122586.NMB1492"/>
<dbReference type="InParanoid" id="Q9JYP0"/>
<feature type="compositionally biased region" description="Polar residues" evidence="1">
    <location>
        <begin position="13"/>
        <end position="22"/>
    </location>
</feature>
<evidence type="ECO:0000313" key="3">
    <source>
        <dbReference type="Proteomes" id="UP000000425"/>
    </source>
</evidence>
<dbReference type="KEGG" id="nme:NMB1492"/>
<sequence length="22" mass="2390">MPERRETAEPSAGTGTNRSLND</sequence>
<evidence type="ECO:0000313" key="2">
    <source>
        <dbReference type="EMBL" id="AAF41848.1"/>
    </source>
</evidence>
<name>Q9JYP0_NEIMB</name>
<proteinExistence type="predicted"/>
<dbReference type="HOGENOM" id="CLU_3424838_0_0_4"/>
<dbReference type="EMBL" id="AE002098">
    <property type="protein sequence ID" value="AAF41848.1"/>
    <property type="molecule type" value="Genomic_DNA"/>
</dbReference>